<evidence type="ECO:0000256" key="3">
    <source>
        <dbReference type="ARBA" id="ARBA00022833"/>
    </source>
</evidence>
<keyword evidence="2 4" id="KW-0863">Zinc-finger</keyword>
<feature type="compositionally biased region" description="Low complexity" evidence="6">
    <location>
        <begin position="35"/>
        <end position="48"/>
    </location>
</feature>
<feature type="region of interest" description="Disordered" evidence="6">
    <location>
        <begin position="240"/>
        <end position="284"/>
    </location>
</feature>
<keyword evidence="1" id="KW-0479">Metal-binding</keyword>
<gene>
    <name evidence="8" type="primary">Top3alpha</name>
    <name evidence="8" type="ORF">DIS24_g5225</name>
</gene>
<comment type="caution">
    <text evidence="8">The sequence shown here is derived from an EMBL/GenBank/DDBJ whole genome shotgun (WGS) entry which is preliminary data.</text>
</comment>
<dbReference type="GO" id="GO:0008270">
    <property type="term" value="F:zinc ion binding"/>
    <property type="evidence" value="ECO:0007669"/>
    <property type="project" value="UniProtKB-KW"/>
</dbReference>
<dbReference type="Pfam" id="PF06839">
    <property type="entry name" value="Zn_ribbon_GRF"/>
    <property type="match status" value="1"/>
</dbReference>
<organism evidence="8 9">
    <name type="scientific">Lasiodiplodia hormozganensis</name>
    <dbReference type="NCBI Taxonomy" id="869390"/>
    <lineage>
        <taxon>Eukaryota</taxon>
        <taxon>Fungi</taxon>
        <taxon>Dikarya</taxon>
        <taxon>Ascomycota</taxon>
        <taxon>Pezizomycotina</taxon>
        <taxon>Dothideomycetes</taxon>
        <taxon>Dothideomycetes incertae sedis</taxon>
        <taxon>Botryosphaeriales</taxon>
        <taxon>Botryosphaeriaceae</taxon>
        <taxon>Lasiodiplodia</taxon>
    </lineage>
</organism>
<feature type="domain" description="GRF-type" evidence="7">
    <location>
        <begin position="185"/>
        <end position="233"/>
    </location>
</feature>
<evidence type="ECO:0000256" key="2">
    <source>
        <dbReference type="ARBA" id="ARBA00022771"/>
    </source>
</evidence>
<feature type="region of interest" description="Disordered" evidence="6">
    <location>
        <begin position="128"/>
        <end position="175"/>
    </location>
</feature>
<feature type="compositionally biased region" description="Acidic residues" evidence="6">
    <location>
        <begin position="270"/>
        <end position="284"/>
    </location>
</feature>
<evidence type="ECO:0000256" key="4">
    <source>
        <dbReference type="PROSITE-ProRule" id="PRU01343"/>
    </source>
</evidence>
<accession>A0AA39YKM8</accession>
<dbReference type="InterPro" id="IPR010666">
    <property type="entry name" value="Znf_GRF"/>
</dbReference>
<feature type="region of interest" description="Disordered" evidence="6">
    <location>
        <begin position="35"/>
        <end position="82"/>
    </location>
</feature>
<keyword evidence="9" id="KW-1185">Reference proteome</keyword>
<feature type="compositionally biased region" description="Low complexity" evidence="6">
    <location>
        <begin position="128"/>
        <end position="142"/>
    </location>
</feature>
<dbReference type="Proteomes" id="UP001175001">
    <property type="component" value="Unassembled WGS sequence"/>
</dbReference>
<evidence type="ECO:0000313" key="8">
    <source>
        <dbReference type="EMBL" id="KAK0654363.1"/>
    </source>
</evidence>
<evidence type="ECO:0000256" key="5">
    <source>
        <dbReference type="SAM" id="Coils"/>
    </source>
</evidence>
<dbReference type="AlphaFoldDB" id="A0AA39YKM8"/>
<dbReference type="EMBL" id="JAUJDW010000021">
    <property type="protein sequence ID" value="KAK0654363.1"/>
    <property type="molecule type" value="Genomic_DNA"/>
</dbReference>
<dbReference type="PANTHER" id="PTHR33680">
    <property type="entry name" value="OS07G0190500 PROTEIN"/>
    <property type="match status" value="1"/>
</dbReference>
<feature type="compositionally biased region" description="Gly residues" evidence="6">
    <location>
        <begin position="149"/>
        <end position="162"/>
    </location>
</feature>
<evidence type="ECO:0000313" key="9">
    <source>
        <dbReference type="Proteomes" id="UP001175001"/>
    </source>
</evidence>
<evidence type="ECO:0000256" key="1">
    <source>
        <dbReference type="ARBA" id="ARBA00022723"/>
    </source>
</evidence>
<feature type="coiled-coil region" evidence="5">
    <location>
        <begin position="426"/>
        <end position="460"/>
    </location>
</feature>
<protein>
    <submittedName>
        <fullName evidence="8">DNA topoisomerase 3-alpha</fullName>
    </submittedName>
</protein>
<keyword evidence="5" id="KW-0175">Coiled coil</keyword>
<evidence type="ECO:0000256" key="6">
    <source>
        <dbReference type="SAM" id="MobiDB-lite"/>
    </source>
</evidence>
<keyword evidence="3" id="KW-0862">Zinc</keyword>
<dbReference type="PROSITE" id="PS51999">
    <property type="entry name" value="ZF_GRF"/>
    <property type="match status" value="1"/>
</dbReference>
<reference evidence="8" key="1">
    <citation type="submission" date="2023-06" db="EMBL/GenBank/DDBJ databases">
        <title>Multi-omics analyses reveal the molecular pathogenesis toolkit of Lasiodiplodia hormozganensis, a cross-kingdom pathogen.</title>
        <authorList>
            <person name="Felix C."/>
            <person name="Meneses R."/>
            <person name="Goncalves M.F.M."/>
            <person name="Tilleman L."/>
            <person name="Duarte A.S."/>
            <person name="Jorrin-Novo J.V."/>
            <person name="Van De Peer Y."/>
            <person name="Deforce D."/>
            <person name="Van Nieuwerburgh F."/>
            <person name="Esteves A.C."/>
            <person name="Alves A."/>
        </authorList>
    </citation>
    <scope>NUCLEOTIDE SEQUENCE</scope>
    <source>
        <strain evidence="8">CBS 339.90</strain>
    </source>
</reference>
<sequence length="467" mass="49922">MPGYDIRSYLSMQSASIDKPADTSASAADFPLTTTTTTADQQQQHATTPRTPRHSSAAIPPRRHLPWLHGPPSAKKSPRTPRTVRIAEGADSTTPTTANNITTIVTTPAANTPQTTQRGTTIEDFTTMSTTTTPSFSRTTSSHYTPRSGHGGSRGGGSGSGRRGGRGAAQNRTPHGCFEDNTWYCDCGYSKKLPAAKFRVKKEGPNKGRWFYTCQKKPGDEQRCGFFMWEEDAKTREDGAVSAGSVSGADVGRGNAASSGTAAKRKWQEEVDGEAETEDEDDYGWDQDTSVEAAIGRVLDAVSTPSRKVLKMKEGATPRGDSAMVMTPVSQRGNGGGISAAAATKVTPTPAMFGTVTPSTSAGGGGSAAAEDDVGDALVVEVLQVLDKRDINLDDEANEALQEVLKSHSLRMQNLARGRDISRLAVRERNAKLAELQARVKTLEAELETQRAVIANLNWQKETGQFN</sequence>
<proteinExistence type="predicted"/>
<evidence type="ECO:0000259" key="7">
    <source>
        <dbReference type="PROSITE" id="PS51999"/>
    </source>
</evidence>
<dbReference type="PANTHER" id="PTHR33680:SF1">
    <property type="entry name" value="OS05G0489500 PROTEIN"/>
    <property type="match status" value="1"/>
</dbReference>
<name>A0AA39YKM8_9PEZI</name>